<evidence type="ECO:0000313" key="3">
    <source>
        <dbReference type="Proteomes" id="UP000605846"/>
    </source>
</evidence>
<organism evidence="2 3">
    <name type="scientific">Apophysomyces ossiformis</name>
    <dbReference type="NCBI Taxonomy" id="679940"/>
    <lineage>
        <taxon>Eukaryota</taxon>
        <taxon>Fungi</taxon>
        <taxon>Fungi incertae sedis</taxon>
        <taxon>Mucoromycota</taxon>
        <taxon>Mucoromycotina</taxon>
        <taxon>Mucoromycetes</taxon>
        <taxon>Mucorales</taxon>
        <taxon>Mucorineae</taxon>
        <taxon>Mucoraceae</taxon>
        <taxon>Apophysomyces</taxon>
    </lineage>
</organism>
<name>A0A8H7BIL7_9FUNG</name>
<dbReference type="AlphaFoldDB" id="A0A8H7BIL7"/>
<dbReference type="InterPro" id="IPR004330">
    <property type="entry name" value="FAR1_DNA_bnd_dom"/>
</dbReference>
<feature type="domain" description="FAR1" evidence="1">
    <location>
        <begin position="62"/>
        <end position="133"/>
    </location>
</feature>
<dbReference type="OrthoDB" id="2284218at2759"/>
<dbReference type="Pfam" id="PF03101">
    <property type="entry name" value="FAR1"/>
    <property type="match status" value="1"/>
</dbReference>
<sequence>MSIVQKQQRKFETDEMDEHHVTDFLTLVQVTENNVIRERMYLTKEEIRSAVNAFGAEHNIVFSTKSSNEYTLVLTCKHAGTYRIQQPLQDETEKQKRNKSSQKIGCGCFIKAKPSKTGGWYIHQWESKHNHAIPREETSMQSIECSLKKLKRKLKGFFVEA</sequence>
<evidence type="ECO:0000313" key="2">
    <source>
        <dbReference type="EMBL" id="KAF7720722.1"/>
    </source>
</evidence>
<accession>A0A8H7BIL7</accession>
<reference evidence="2" key="1">
    <citation type="submission" date="2020-01" db="EMBL/GenBank/DDBJ databases">
        <title>Genome Sequencing of Three Apophysomyces-Like Fungal Strains Confirms a Novel Fungal Genus in the Mucoromycota with divergent Burkholderia-like Endosymbiotic Bacteria.</title>
        <authorList>
            <person name="Stajich J.E."/>
            <person name="Macias A.M."/>
            <person name="Carter-House D."/>
            <person name="Lovett B."/>
            <person name="Kasson L.R."/>
            <person name="Berry K."/>
            <person name="Grigoriev I."/>
            <person name="Chang Y."/>
            <person name="Spatafora J."/>
            <person name="Kasson M.T."/>
        </authorList>
    </citation>
    <scope>NUCLEOTIDE SEQUENCE</scope>
    <source>
        <strain evidence="2">NRRL A-21654</strain>
    </source>
</reference>
<protein>
    <recommendedName>
        <fullName evidence="1">FAR1 domain-containing protein</fullName>
    </recommendedName>
</protein>
<dbReference type="EMBL" id="JABAYA010000389">
    <property type="protein sequence ID" value="KAF7720722.1"/>
    <property type="molecule type" value="Genomic_DNA"/>
</dbReference>
<dbReference type="Proteomes" id="UP000605846">
    <property type="component" value="Unassembled WGS sequence"/>
</dbReference>
<keyword evidence="3" id="KW-1185">Reference proteome</keyword>
<comment type="caution">
    <text evidence="2">The sequence shown here is derived from an EMBL/GenBank/DDBJ whole genome shotgun (WGS) entry which is preliminary data.</text>
</comment>
<proteinExistence type="predicted"/>
<evidence type="ECO:0000259" key="1">
    <source>
        <dbReference type="Pfam" id="PF03101"/>
    </source>
</evidence>
<gene>
    <name evidence="2" type="ORF">EC973_006243</name>
</gene>